<keyword evidence="3" id="KW-1185">Reference proteome</keyword>
<dbReference type="AlphaFoldDB" id="A0A0Q9YNJ1"/>
<dbReference type="PROSITE" id="PS51257">
    <property type="entry name" value="PROKAR_LIPOPROTEIN"/>
    <property type="match status" value="1"/>
</dbReference>
<evidence type="ECO:0000313" key="1">
    <source>
        <dbReference type="EMBL" id="KRG22348.1"/>
    </source>
</evidence>
<reference evidence="2" key="3">
    <citation type="submission" date="2021-06" db="EMBL/GenBank/DDBJ databases">
        <title>Genomic Description and Analysis of Intracellular Bacteria, Candidatus Berkiella cookevillensis and Candidatus Berkiella aquae.</title>
        <authorList>
            <person name="Kidane D.T."/>
            <person name="Mehari Y.T."/>
            <person name="Rice F.C."/>
            <person name="Arivett B.A."/>
            <person name="Farone A.L."/>
            <person name="Berk S.G."/>
            <person name="Farone M.B."/>
        </authorList>
    </citation>
    <scope>NUCLEOTIDE SEQUENCE</scope>
    <source>
        <strain evidence="2">HT99</strain>
    </source>
</reference>
<comment type="caution">
    <text evidence="1">The sequence shown here is derived from an EMBL/GenBank/DDBJ whole genome shotgun (WGS) entry which is preliminary data.</text>
</comment>
<name>A0A0Q9YNJ1_9GAMM</name>
<dbReference type="EMBL" id="LKAJ01000002">
    <property type="protein sequence ID" value="KRG22348.1"/>
    <property type="molecule type" value="Genomic_DNA"/>
</dbReference>
<reference evidence="2" key="2">
    <citation type="journal article" date="2016" name="Genome Announc.">
        <title>Draft Genome Sequences of Two Novel Amoeba-Resistant Intranuclear Bacteria, 'Candidatus Berkiella cookevillensis' and 'Candidatus Berkiella aquae'.</title>
        <authorList>
            <person name="Mehari Y.T."/>
            <person name="Arivett B.A."/>
            <person name="Farone A.L."/>
            <person name="Gunderson J.H."/>
            <person name="Farone M.B."/>
        </authorList>
    </citation>
    <scope>NUCLEOTIDE SEQUENCE</scope>
    <source>
        <strain evidence="2">HT99</strain>
    </source>
</reference>
<evidence type="ECO:0000313" key="3">
    <source>
        <dbReference type="Proteomes" id="UP000051497"/>
    </source>
</evidence>
<dbReference type="Proteomes" id="UP000051497">
    <property type="component" value="Unassembled WGS sequence"/>
</dbReference>
<organism evidence="1">
    <name type="scientific">Candidatus Berkiella aquae</name>
    <dbReference type="NCBI Taxonomy" id="295108"/>
    <lineage>
        <taxon>Bacteria</taxon>
        <taxon>Pseudomonadati</taxon>
        <taxon>Pseudomonadota</taxon>
        <taxon>Gammaproteobacteria</taxon>
        <taxon>Candidatus Berkiellales</taxon>
        <taxon>Candidatus Berkiellaceae</taxon>
        <taxon>Candidatus Berkiella</taxon>
    </lineage>
</organism>
<sequence length="76" mass="8825">MKKAARLIALTGMVFLVGCESLSPPQIDPAIIESNEMDKALLVNRYHNVHYLNRGFYPNSTYQRSGSFYYQRGYRY</sequence>
<dbReference type="STRING" id="295108.HT99x_00770"/>
<reference evidence="1" key="1">
    <citation type="submission" date="2015-09" db="EMBL/GenBank/DDBJ databases">
        <title>Draft Genome Sequences of Two Novel Amoeba-resistant Intranuclear Bacteria, Candidatus Berkiella cookevillensis and Candidatus Berkiella aquae.</title>
        <authorList>
            <person name="Mehari Y.T."/>
            <person name="Arivett B.A."/>
            <person name="Farone A.L."/>
            <person name="Gunderson J.H."/>
            <person name="Farone M.B."/>
        </authorList>
    </citation>
    <scope>NUCLEOTIDE SEQUENCE [LARGE SCALE GENOMIC DNA]</scope>
    <source>
        <strain evidence="1">HT99</strain>
    </source>
</reference>
<accession>A0A0Q9YNJ1</accession>
<dbReference type="EMBL" id="LKAJ02000001">
    <property type="protein sequence ID" value="MCS5712451.1"/>
    <property type="molecule type" value="Genomic_DNA"/>
</dbReference>
<evidence type="ECO:0000313" key="2">
    <source>
        <dbReference type="EMBL" id="MCS5712451.1"/>
    </source>
</evidence>
<dbReference type="RefSeq" id="WP_075065401.1">
    <property type="nucleotide sequence ID" value="NZ_LKAJ02000001.1"/>
</dbReference>
<gene>
    <name evidence="1" type="ORF">HT99x_00770</name>
    <name evidence="2" type="ORF">HT99x_013495</name>
</gene>
<protein>
    <recommendedName>
        <fullName evidence="4">Lipoprotein</fullName>
    </recommendedName>
</protein>
<proteinExistence type="predicted"/>
<evidence type="ECO:0008006" key="4">
    <source>
        <dbReference type="Google" id="ProtNLM"/>
    </source>
</evidence>